<dbReference type="STRING" id="1217721.HY57_20765"/>
<dbReference type="Proteomes" id="UP000027987">
    <property type="component" value="Chromosome"/>
</dbReference>
<dbReference type="OrthoDB" id="5524840at2"/>
<dbReference type="PATRIC" id="fig|1217721.7.peg.4254"/>
<dbReference type="InterPro" id="IPR022016">
    <property type="entry name" value="DUF3597"/>
</dbReference>
<gene>
    <name evidence="2" type="ORF">HY57_20765</name>
</gene>
<keyword evidence="3" id="KW-1185">Reference proteome</keyword>
<protein>
    <recommendedName>
        <fullName evidence="1">DUF3597 domain-containing protein</fullName>
    </recommendedName>
</protein>
<proteinExistence type="predicted"/>
<name>A0A075K5U7_9GAMM</name>
<organism evidence="2 3">
    <name type="scientific">Dyella japonica A8</name>
    <dbReference type="NCBI Taxonomy" id="1217721"/>
    <lineage>
        <taxon>Bacteria</taxon>
        <taxon>Pseudomonadati</taxon>
        <taxon>Pseudomonadota</taxon>
        <taxon>Gammaproteobacteria</taxon>
        <taxon>Lysobacterales</taxon>
        <taxon>Rhodanobacteraceae</taxon>
        <taxon>Dyella</taxon>
    </lineage>
</organism>
<dbReference type="SUPFAM" id="SSF158634">
    <property type="entry name" value="RPA2825-like"/>
    <property type="match status" value="1"/>
</dbReference>
<accession>A0A075K5U7</accession>
<evidence type="ECO:0000313" key="2">
    <source>
        <dbReference type="EMBL" id="AIF49520.1"/>
    </source>
</evidence>
<dbReference type="KEGG" id="dja:HY57_20765"/>
<dbReference type="HOGENOM" id="CLU_114097_1_0_6"/>
<dbReference type="Pfam" id="PF12200">
    <property type="entry name" value="DUF3597"/>
    <property type="match status" value="1"/>
</dbReference>
<feature type="domain" description="DUF3597" evidence="1">
    <location>
        <begin position="3"/>
        <end position="135"/>
    </location>
</feature>
<reference evidence="2 3" key="1">
    <citation type="submission" date="2014-07" db="EMBL/GenBank/DDBJ databases">
        <title>Complete Genome Sequence of Dyella japonica Strain A8 Isolated from Malaysian Tropical Soil.</title>
        <authorList>
            <person name="Hui R.K.H."/>
            <person name="Chen J.-W."/>
            <person name="Chan K.-G."/>
            <person name="Leung F.C.C."/>
        </authorList>
    </citation>
    <scope>NUCLEOTIDE SEQUENCE [LARGE SCALE GENOMIC DNA]</scope>
    <source>
        <strain evidence="2 3">A8</strain>
    </source>
</reference>
<sequence>MSIFGTIINKLFGKANATATADTATAGSATPTVVAPSDATNDAAPAAPPTVAPLSGVDVAVVMDRFVSESGQTLDWRVSIVDMMKALGMDSSLDHRKQLAGELGYTGDTNDSASMNIWLHKEVMKALAANGGTLPANLAA</sequence>
<dbReference type="EMBL" id="CP008884">
    <property type="protein sequence ID" value="AIF49520.1"/>
    <property type="molecule type" value="Genomic_DNA"/>
</dbReference>
<evidence type="ECO:0000259" key="1">
    <source>
        <dbReference type="Pfam" id="PF12200"/>
    </source>
</evidence>
<dbReference type="RefSeq" id="WP_019465883.1">
    <property type="nucleotide sequence ID" value="NZ_ALOY01000165.1"/>
</dbReference>
<evidence type="ECO:0000313" key="3">
    <source>
        <dbReference type="Proteomes" id="UP000027987"/>
    </source>
</evidence>
<dbReference type="AlphaFoldDB" id="A0A075K5U7"/>